<reference evidence="2" key="1">
    <citation type="journal article" date="2009" name="ISME J.">
        <title>The genome sequence of the psychrophilic archaeon, Methanococcoides burtonii: the role of genome evolution in cold adaptation.</title>
        <authorList>
            <person name="Allen M.A."/>
            <person name="Lauro F.M."/>
            <person name="Williams T.J."/>
            <person name="Burg D."/>
            <person name="Siddiqui K.S."/>
            <person name="De Francisci D."/>
            <person name="Chong K.W."/>
            <person name="Pilak O."/>
            <person name="Chew H.H."/>
            <person name="De Maere M.Z."/>
            <person name="Ting L."/>
            <person name="Katrib M."/>
            <person name="Ng C."/>
            <person name="Sowers K.R."/>
            <person name="Galperin M.Y."/>
            <person name="Anderson I.J."/>
            <person name="Ivanova N."/>
            <person name="Dalin E."/>
            <person name="Martinez M."/>
            <person name="Lapidus A."/>
            <person name="Hauser L."/>
            <person name="Land M."/>
            <person name="Thomas T."/>
            <person name="Cavicchioli R."/>
        </authorList>
    </citation>
    <scope>NUCLEOTIDE SEQUENCE [LARGE SCALE GENOMIC DNA]</scope>
    <source>
        <strain evidence="2">DSM 6242 / NBRC 107633 / OCM 468 / ACE-M</strain>
    </source>
</reference>
<keyword evidence="2" id="KW-1185">Reference proteome</keyword>
<dbReference type="AlphaFoldDB" id="Q12YG4"/>
<evidence type="ECO:0000313" key="2">
    <source>
        <dbReference type="Proteomes" id="UP000001979"/>
    </source>
</evidence>
<dbReference type="Proteomes" id="UP000001979">
    <property type="component" value="Chromosome"/>
</dbReference>
<sequence length="128" mass="14413">MASRNMTIILVGLLLVMTGMIASIHYSDSLVFAIENHGNDNHTIEVKIFNDDSDMIFAETYLSGPSTGIYVPISASALGSYKYIVTMDNKITKEQNVHRSFPRHLTVEIYDENSTRSDETLRLKYSFA</sequence>
<dbReference type="EMBL" id="CP000300">
    <property type="protein sequence ID" value="ABE51512.1"/>
    <property type="molecule type" value="Genomic_DNA"/>
</dbReference>
<evidence type="ECO:0000313" key="1">
    <source>
        <dbReference type="EMBL" id="ABE51512.1"/>
    </source>
</evidence>
<organism evidence="1 2">
    <name type="scientific">Methanococcoides burtonii (strain DSM 6242 / NBRC 107633 / OCM 468 / ACE-M)</name>
    <dbReference type="NCBI Taxonomy" id="259564"/>
    <lineage>
        <taxon>Archaea</taxon>
        <taxon>Methanobacteriati</taxon>
        <taxon>Methanobacteriota</taxon>
        <taxon>Stenosarchaea group</taxon>
        <taxon>Methanomicrobia</taxon>
        <taxon>Methanosarcinales</taxon>
        <taxon>Methanosarcinaceae</taxon>
        <taxon>Methanococcoides</taxon>
    </lineage>
</organism>
<name>Q12YG4_METBU</name>
<gene>
    <name evidence="1" type="ordered locus">Mbur_0534</name>
</gene>
<dbReference type="KEGG" id="mbu:Mbur_0534"/>
<proteinExistence type="predicted"/>
<dbReference type="HOGENOM" id="CLU_1954651_0_0_2"/>
<accession>Q12YG4</accession>
<protein>
    <submittedName>
        <fullName evidence="1">Uncharacterized protein</fullName>
    </submittedName>
</protein>